<accession>A0ABP9GIW6</accession>
<protein>
    <recommendedName>
        <fullName evidence="4">ATP/GTP-binding protein</fullName>
    </recommendedName>
</protein>
<feature type="compositionally biased region" description="Basic and acidic residues" evidence="1">
    <location>
        <begin position="8"/>
        <end position="21"/>
    </location>
</feature>
<dbReference type="RefSeq" id="WP_345673145.1">
    <property type="nucleotide sequence ID" value="NZ_BAABHS010000001.1"/>
</dbReference>
<evidence type="ECO:0008006" key="4">
    <source>
        <dbReference type="Google" id="ProtNLM"/>
    </source>
</evidence>
<evidence type="ECO:0000313" key="3">
    <source>
        <dbReference type="Proteomes" id="UP001500466"/>
    </source>
</evidence>
<organism evidence="2 3">
    <name type="scientific">Yinghuangia aomiensis</name>
    <dbReference type="NCBI Taxonomy" id="676205"/>
    <lineage>
        <taxon>Bacteria</taxon>
        <taxon>Bacillati</taxon>
        <taxon>Actinomycetota</taxon>
        <taxon>Actinomycetes</taxon>
        <taxon>Kitasatosporales</taxon>
        <taxon>Streptomycetaceae</taxon>
        <taxon>Yinghuangia</taxon>
    </lineage>
</organism>
<comment type="caution">
    <text evidence="2">The sequence shown here is derived from an EMBL/GenBank/DDBJ whole genome shotgun (WGS) entry which is preliminary data.</text>
</comment>
<gene>
    <name evidence="2" type="ORF">GCM10023205_00610</name>
</gene>
<reference evidence="3" key="1">
    <citation type="journal article" date="2019" name="Int. J. Syst. Evol. Microbiol.">
        <title>The Global Catalogue of Microorganisms (GCM) 10K type strain sequencing project: providing services to taxonomists for standard genome sequencing and annotation.</title>
        <authorList>
            <consortium name="The Broad Institute Genomics Platform"/>
            <consortium name="The Broad Institute Genome Sequencing Center for Infectious Disease"/>
            <person name="Wu L."/>
            <person name="Ma J."/>
        </authorList>
    </citation>
    <scope>NUCLEOTIDE SEQUENCE [LARGE SCALE GENOMIC DNA]</scope>
    <source>
        <strain evidence="3">JCM 17986</strain>
    </source>
</reference>
<sequence>MPRRNRPERRDRGDHRPRPDADPESDGGSEGVSGSWFGLEARETDRDGEWIVRPVTGAAAGKVYRCPGCDHEIAVGTPHIVAWRADGLTSVEDRRHWHRTCWANRSHRHRGRRR</sequence>
<dbReference type="Proteomes" id="UP001500466">
    <property type="component" value="Unassembled WGS sequence"/>
</dbReference>
<name>A0ABP9GIW6_9ACTN</name>
<feature type="region of interest" description="Disordered" evidence="1">
    <location>
        <begin position="1"/>
        <end position="41"/>
    </location>
</feature>
<proteinExistence type="predicted"/>
<dbReference type="EMBL" id="BAABHS010000001">
    <property type="protein sequence ID" value="GAA4944878.1"/>
    <property type="molecule type" value="Genomic_DNA"/>
</dbReference>
<evidence type="ECO:0000313" key="2">
    <source>
        <dbReference type="EMBL" id="GAA4944878.1"/>
    </source>
</evidence>
<evidence type="ECO:0000256" key="1">
    <source>
        <dbReference type="SAM" id="MobiDB-lite"/>
    </source>
</evidence>
<keyword evidence="3" id="KW-1185">Reference proteome</keyword>